<dbReference type="InterPro" id="IPR036250">
    <property type="entry name" value="AcylCo_DH-like_C"/>
</dbReference>
<dbReference type="AlphaFoldDB" id="A0A917ZWP3"/>
<evidence type="ECO:0000259" key="8">
    <source>
        <dbReference type="Pfam" id="PF02770"/>
    </source>
</evidence>
<keyword evidence="4 6" id="KW-0274">FAD</keyword>
<dbReference type="Gene3D" id="1.10.540.10">
    <property type="entry name" value="Acyl-CoA dehydrogenase/oxidase, N-terminal domain"/>
    <property type="match status" value="1"/>
</dbReference>
<dbReference type="Proteomes" id="UP000641932">
    <property type="component" value="Unassembled WGS sequence"/>
</dbReference>
<dbReference type="Pfam" id="PF00441">
    <property type="entry name" value="Acyl-CoA_dh_1"/>
    <property type="match status" value="1"/>
</dbReference>
<evidence type="ECO:0000313" key="11">
    <source>
        <dbReference type="Proteomes" id="UP000641932"/>
    </source>
</evidence>
<evidence type="ECO:0000259" key="7">
    <source>
        <dbReference type="Pfam" id="PF00441"/>
    </source>
</evidence>
<dbReference type="PANTHER" id="PTHR43292">
    <property type="entry name" value="ACYL-COA DEHYDROGENASE"/>
    <property type="match status" value="1"/>
</dbReference>
<name>A0A917ZWP3_9ACTN</name>
<dbReference type="InterPro" id="IPR052161">
    <property type="entry name" value="Mycobact_Acyl-CoA_DH"/>
</dbReference>
<reference evidence="10" key="1">
    <citation type="journal article" date="2014" name="Int. J. Syst. Evol. Microbiol.">
        <title>Complete genome sequence of Corynebacterium casei LMG S-19264T (=DSM 44701T), isolated from a smear-ripened cheese.</title>
        <authorList>
            <consortium name="US DOE Joint Genome Institute (JGI-PGF)"/>
            <person name="Walter F."/>
            <person name="Albersmeier A."/>
            <person name="Kalinowski J."/>
            <person name="Ruckert C."/>
        </authorList>
    </citation>
    <scope>NUCLEOTIDE SEQUENCE</scope>
    <source>
        <strain evidence="10">CGMCC 4.7201</strain>
    </source>
</reference>
<dbReference type="InterPro" id="IPR013786">
    <property type="entry name" value="AcylCoA_DH/ox_N"/>
</dbReference>
<dbReference type="SUPFAM" id="SSF47203">
    <property type="entry name" value="Acyl-CoA dehydrogenase C-terminal domain-like"/>
    <property type="match status" value="1"/>
</dbReference>
<accession>A0A917ZWP3</accession>
<evidence type="ECO:0000313" key="10">
    <source>
        <dbReference type="EMBL" id="GGO99410.1"/>
    </source>
</evidence>
<dbReference type="InterPro" id="IPR009100">
    <property type="entry name" value="AcylCoA_DH/oxidase_NM_dom_sf"/>
</dbReference>
<dbReference type="InterPro" id="IPR037069">
    <property type="entry name" value="AcylCoA_DH/ox_N_sf"/>
</dbReference>
<dbReference type="InterPro" id="IPR006091">
    <property type="entry name" value="Acyl-CoA_Oxase/DH_mid-dom"/>
</dbReference>
<comment type="similarity">
    <text evidence="2 6">Belongs to the acyl-CoA dehydrogenase family.</text>
</comment>
<dbReference type="RefSeq" id="WP_189135476.1">
    <property type="nucleotide sequence ID" value="NZ_BMMS01000045.1"/>
</dbReference>
<evidence type="ECO:0000256" key="3">
    <source>
        <dbReference type="ARBA" id="ARBA00022630"/>
    </source>
</evidence>
<evidence type="ECO:0000256" key="4">
    <source>
        <dbReference type="ARBA" id="ARBA00022827"/>
    </source>
</evidence>
<protein>
    <submittedName>
        <fullName evidence="10">Acyl-CoA dehydrogenase</fullName>
    </submittedName>
</protein>
<feature type="domain" description="Acyl-CoA dehydrogenase/oxidase C-terminal" evidence="7">
    <location>
        <begin position="227"/>
        <end position="350"/>
    </location>
</feature>
<dbReference type="GO" id="GO:0050660">
    <property type="term" value="F:flavin adenine dinucleotide binding"/>
    <property type="evidence" value="ECO:0007669"/>
    <property type="project" value="InterPro"/>
</dbReference>
<feature type="domain" description="Acyl-CoA oxidase/dehydrogenase middle" evidence="8">
    <location>
        <begin position="113"/>
        <end position="194"/>
    </location>
</feature>
<dbReference type="Pfam" id="PF02770">
    <property type="entry name" value="Acyl-CoA_dh_M"/>
    <property type="match status" value="1"/>
</dbReference>
<comment type="cofactor">
    <cofactor evidence="1 6">
        <name>FAD</name>
        <dbReference type="ChEBI" id="CHEBI:57692"/>
    </cofactor>
</comment>
<gene>
    <name evidence="10" type="ORF">GCM10012280_65780</name>
</gene>
<keyword evidence="11" id="KW-1185">Reference proteome</keyword>
<evidence type="ECO:0000256" key="5">
    <source>
        <dbReference type="ARBA" id="ARBA00023002"/>
    </source>
</evidence>
<sequence>MRPELDAAQARLADEVDRVLDAAPPGTDPLALFARLGAERLLAVHYPAAFGGRGLSLAHHVAAAERMGARGLPDVIHIVTVQAVGGALLAFGSAEQQARWLPKIAAGRLFGSLLLSEPGAGSDSAAIRATATPDSGGWRITGVKTWSVSTDRSGIALCSARTRAGRSRYDGISLFLLDLTDPAIQMTPVPRALGDPYFEVTIDGAYVGPDALVGPLHRGWSLLPSTIGFERAGFECLSRATSWMRATETEFHRLPRAARAAAAGDLVRLRAQVAGARALAFHAMHTADVLDVDEVLIAYSKLACARAGQAVARWAGEELAPTPELSAAVDEAPELTISGGPQELQLDLIATDFPIGRAVR</sequence>
<dbReference type="InterPro" id="IPR046373">
    <property type="entry name" value="Acyl-CoA_Oxase/DH_mid-dom_sf"/>
</dbReference>
<comment type="caution">
    <text evidence="10">The sequence shown here is derived from an EMBL/GenBank/DDBJ whole genome shotgun (WGS) entry which is preliminary data.</text>
</comment>
<dbReference type="InterPro" id="IPR009075">
    <property type="entry name" value="AcylCo_DH/oxidase_C"/>
</dbReference>
<dbReference type="Gene3D" id="1.20.140.10">
    <property type="entry name" value="Butyryl-CoA Dehydrogenase, subunit A, domain 3"/>
    <property type="match status" value="1"/>
</dbReference>
<dbReference type="GO" id="GO:0005886">
    <property type="term" value="C:plasma membrane"/>
    <property type="evidence" value="ECO:0007669"/>
    <property type="project" value="TreeGrafter"/>
</dbReference>
<dbReference type="GO" id="GO:0016627">
    <property type="term" value="F:oxidoreductase activity, acting on the CH-CH group of donors"/>
    <property type="evidence" value="ECO:0007669"/>
    <property type="project" value="InterPro"/>
</dbReference>
<dbReference type="EMBL" id="BMMS01000045">
    <property type="protein sequence ID" value="GGO99410.1"/>
    <property type="molecule type" value="Genomic_DNA"/>
</dbReference>
<dbReference type="SUPFAM" id="SSF56645">
    <property type="entry name" value="Acyl-CoA dehydrogenase NM domain-like"/>
    <property type="match status" value="1"/>
</dbReference>
<keyword evidence="5 6" id="KW-0560">Oxidoreductase</keyword>
<proteinExistence type="inferred from homology"/>
<keyword evidence="3 6" id="KW-0285">Flavoprotein</keyword>
<evidence type="ECO:0000256" key="1">
    <source>
        <dbReference type="ARBA" id="ARBA00001974"/>
    </source>
</evidence>
<dbReference type="PANTHER" id="PTHR43292:SF4">
    <property type="entry name" value="ACYL-COA DEHYDROGENASE FADE34"/>
    <property type="match status" value="1"/>
</dbReference>
<dbReference type="Gene3D" id="2.40.110.10">
    <property type="entry name" value="Butyryl-CoA Dehydrogenase, subunit A, domain 2"/>
    <property type="match status" value="1"/>
</dbReference>
<evidence type="ECO:0000256" key="2">
    <source>
        <dbReference type="ARBA" id="ARBA00009347"/>
    </source>
</evidence>
<feature type="domain" description="Acyl-CoA dehydrogenase/oxidase N-terminal" evidence="9">
    <location>
        <begin position="13"/>
        <end position="107"/>
    </location>
</feature>
<organism evidence="10 11">
    <name type="scientific">Wenjunlia tyrosinilytica</name>
    <dbReference type="NCBI Taxonomy" id="1544741"/>
    <lineage>
        <taxon>Bacteria</taxon>
        <taxon>Bacillati</taxon>
        <taxon>Actinomycetota</taxon>
        <taxon>Actinomycetes</taxon>
        <taxon>Kitasatosporales</taxon>
        <taxon>Streptomycetaceae</taxon>
        <taxon>Wenjunlia</taxon>
    </lineage>
</organism>
<dbReference type="Pfam" id="PF02771">
    <property type="entry name" value="Acyl-CoA_dh_N"/>
    <property type="match status" value="1"/>
</dbReference>
<evidence type="ECO:0000259" key="9">
    <source>
        <dbReference type="Pfam" id="PF02771"/>
    </source>
</evidence>
<evidence type="ECO:0000256" key="6">
    <source>
        <dbReference type="RuleBase" id="RU362125"/>
    </source>
</evidence>
<reference evidence="10" key="2">
    <citation type="submission" date="2020-09" db="EMBL/GenBank/DDBJ databases">
        <authorList>
            <person name="Sun Q."/>
            <person name="Zhou Y."/>
        </authorList>
    </citation>
    <scope>NUCLEOTIDE SEQUENCE</scope>
    <source>
        <strain evidence="10">CGMCC 4.7201</strain>
    </source>
</reference>